<reference evidence="2 3" key="1">
    <citation type="submission" date="2016-11" db="EMBL/GenBank/DDBJ databases">
        <authorList>
            <person name="Jaros S."/>
            <person name="Januszkiewicz K."/>
            <person name="Wedrychowicz H."/>
        </authorList>
    </citation>
    <scope>NUCLEOTIDE SEQUENCE [LARGE SCALE GENOMIC DNA]</scope>
    <source>
        <strain evidence="2 3">DSM 19436</strain>
    </source>
</reference>
<dbReference type="RefSeq" id="WP_073058554.1">
    <property type="nucleotide sequence ID" value="NZ_FQUP01000010.1"/>
</dbReference>
<dbReference type="EMBL" id="FQUP01000010">
    <property type="protein sequence ID" value="SHG94544.1"/>
    <property type="molecule type" value="Genomic_DNA"/>
</dbReference>
<proteinExistence type="predicted"/>
<feature type="transmembrane region" description="Helical" evidence="1">
    <location>
        <begin position="74"/>
        <end position="96"/>
    </location>
</feature>
<dbReference type="AlphaFoldDB" id="A0A1M5NYA1"/>
<gene>
    <name evidence="2" type="ORF">SAMN02745157_0044</name>
</gene>
<dbReference type="STRING" id="1122133.SAMN02745157_0044"/>
<keyword evidence="1" id="KW-1133">Transmembrane helix</keyword>
<sequence length="136" mass="14188">MSAAGRVLRSAAAYFAVVFCAGFILGIIRTLWLAPRVGATLAVAVELPILLAVSIIVADRLMRRFAVRGRREPLFMGGCAFVLLMLAEFTFAAGLAGTSPATYAASMATPAGALGLFGQILFALIPTALATRAARQ</sequence>
<keyword evidence="1" id="KW-0812">Transmembrane</keyword>
<protein>
    <submittedName>
        <fullName evidence="2">Uncharacterized protein</fullName>
    </submittedName>
</protein>
<name>A0A1M5NYA1_9HYPH</name>
<accession>A0A1M5NYA1</accession>
<keyword evidence="3" id="KW-1185">Reference proteome</keyword>
<evidence type="ECO:0000313" key="3">
    <source>
        <dbReference type="Proteomes" id="UP000184485"/>
    </source>
</evidence>
<dbReference type="OrthoDB" id="7877055at2"/>
<feature type="transmembrane region" description="Helical" evidence="1">
    <location>
        <begin position="38"/>
        <end position="62"/>
    </location>
</feature>
<keyword evidence="1" id="KW-0472">Membrane</keyword>
<dbReference type="Proteomes" id="UP000184485">
    <property type="component" value="Unassembled WGS sequence"/>
</dbReference>
<evidence type="ECO:0000256" key="1">
    <source>
        <dbReference type="SAM" id="Phobius"/>
    </source>
</evidence>
<organism evidence="2 3">
    <name type="scientific">Kaistia soli DSM 19436</name>
    <dbReference type="NCBI Taxonomy" id="1122133"/>
    <lineage>
        <taxon>Bacteria</taxon>
        <taxon>Pseudomonadati</taxon>
        <taxon>Pseudomonadota</taxon>
        <taxon>Alphaproteobacteria</taxon>
        <taxon>Hyphomicrobiales</taxon>
        <taxon>Kaistiaceae</taxon>
        <taxon>Kaistia</taxon>
    </lineage>
</organism>
<feature type="transmembrane region" description="Helical" evidence="1">
    <location>
        <begin position="12"/>
        <end position="32"/>
    </location>
</feature>
<evidence type="ECO:0000313" key="2">
    <source>
        <dbReference type="EMBL" id="SHG94544.1"/>
    </source>
</evidence>
<feature type="transmembrane region" description="Helical" evidence="1">
    <location>
        <begin position="108"/>
        <end position="130"/>
    </location>
</feature>